<reference evidence="1 2" key="1">
    <citation type="journal article" date="2018" name="PLoS Genet.">
        <title>Population sequencing reveals clonal diversity and ancestral inbreeding in the grapevine cultivar Chardonnay.</title>
        <authorList>
            <person name="Roach M.J."/>
            <person name="Johnson D.L."/>
            <person name="Bohlmann J."/>
            <person name="van Vuuren H.J."/>
            <person name="Jones S.J."/>
            <person name="Pretorius I.S."/>
            <person name="Schmidt S.A."/>
            <person name="Borneman A.R."/>
        </authorList>
    </citation>
    <scope>NUCLEOTIDE SEQUENCE [LARGE SCALE GENOMIC DNA]</scope>
    <source>
        <strain evidence="2">cv. Chardonnay</strain>
        <tissue evidence="1">Leaf</tissue>
    </source>
</reference>
<evidence type="ECO:0000313" key="2">
    <source>
        <dbReference type="Proteomes" id="UP000288805"/>
    </source>
</evidence>
<dbReference type="AlphaFoldDB" id="A0A438JAD4"/>
<dbReference type="Proteomes" id="UP000288805">
    <property type="component" value="Unassembled WGS sequence"/>
</dbReference>
<evidence type="ECO:0000313" key="1">
    <source>
        <dbReference type="EMBL" id="RVX05925.1"/>
    </source>
</evidence>
<comment type="caution">
    <text evidence="1">The sequence shown here is derived from an EMBL/GenBank/DDBJ whole genome shotgun (WGS) entry which is preliminary data.</text>
</comment>
<proteinExistence type="predicted"/>
<protein>
    <recommendedName>
        <fullName evidence="3">Copia protein</fullName>
    </recommendedName>
</protein>
<organism evidence="1 2">
    <name type="scientific">Vitis vinifera</name>
    <name type="common">Grape</name>
    <dbReference type="NCBI Taxonomy" id="29760"/>
    <lineage>
        <taxon>Eukaryota</taxon>
        <taxon>Viridiplantae</taxon>
        <taxon>Streptophyta</taxon>
        <taxon>Embryophyta</taxon>
        <taxon>Tracheophyta</taxon>
        <taxon>Spermatophyta</taxon>
        <taxon>Magnoliopsida</taxon>
        <taxon>eudicotyledons</taxon>
        <taxon>Gunneridae</taxon>
        <taxon>Pentapetalae</taxon>
        <taxon>rosids</taxon>
        <taxon>Vitales</taxon>
        <taxon>Vitaceae</taxon>
        <taxon>Viteae</taxon>
        <taxon>Vitis</taxon>
    </lineage>
</organism>
<dbReference type="EMBL" id="QGNW01000054">
    <property type="protein sequence ID" value="RVX05925.1"/>
    <property type="molecule type" value="Genomic_DNA"/>
</dbReference>
<evidence type="ECO:0008006" key="3">
    <source>
        <dbReference type="Google" id="ProtNLM"/>
    </source>
</evidence>
<accession>A0A438JAD4</accession>
<gene>
    <name evidence="1" type="ORF">CK203_023794</name>
</gene>
<name>A0A438JAD4_VITVI</name>
<sequence>MVRKILIKSHGYSQGHIGRTKHVEVDRHFIIEKLEKGVISIKYIPIDQQVVDILIKGLPGPAFNFLTSKLGLIDIYGQT</sequence>